<dbReference type="InterPro" id="IPR032675">
    <property type="entry name" value="LRR_dom_sf"/>
</dbReference>
<evidence type="ECO:0000256" key="4">
    <source>
        <dbReference type="ARBA" id="ARBA00022840"/>
    </source>
</evidence>
<dbReference type="GO" id="GO:0043531">
    <property type="term" value="F:ADP binding"/>
    <property type="evidence" value="ECO:0007669"/>
    <property type="project" value="InterPro"/>
</dbReference>
<keyword evidence="3" id="KW-0611">Plant defense</keyword>
<dbReference type="RefSeq" id="XP_022940308.1">
    <property type="nucleotide sequence ID" value="XM_023084540.1"/>
</dbReference>
<evidence type="ECO:0000256" key="3">
    <source>
        <dbReference type="ARBA" id="ARBA00022821"/>
    </source>
</evidence>
<keyword evidence="4" id="KW-0067">ATP-binding</keyword>
<feature type="compositionally biased region" description="Acidic residues" evidence="5">
    <location>
        <begin position="26"/>
        <end position="41"/>
    </location>
</feature>
<name>A0A6J1FNX2_CUCMO</name>
<evidence type="ECO:0000256" key="2">
    <source>
        <dbReference type="ARBA" id="ARBA00022741"/>
    </source>
</evidence>
<organism evidence="10 11">
    <name type="scientific">Cucurbita moschata</name>
    <name type="common">Winter crookneck squash</name>
    <name type="synonym">Cucurbita pepo var. moschata</name>
    <dbReference type="NCBI Taxonomy" id="3662"/>
    <lineage>
        <taxon>Eukaryota</taxon>
        <taxon>Viridiplantae</taxon>
        <taxon>Streptophyta</taxon>
        <taxon>Embryophyta</taxon>
        <taxon>Tracheophyta</taxon>
        <taxon>Spermatophyta</taxon>
        <taxon>Magnoliopsida</taxon>
        <taxon>eudicotyledons</taxon>
        <taxon>Gunneridae</taxon>
        <taxon>Pentapetalae</taxon>
        <taxon>rosids</taxon>
        <taxon>fabids</taxon>
        <taxon>Cucurbitales</taxon>
        <taxon>Cucurbitaceae</taxon>
        <taxon>Cucurbiteae</taxon>
        <taxon>Cucurbita</taxon>
    </lineage>
</organism>
<feature type="domain" description="Disease resistance N-terminal" evidence="7">
    <location>
        <begin position="64"/>
        <end position="151"/>
    </location>
</feature>
<keyword evidence="10" id="KW-1185">Reference proteome</keyword>
<sequence length="1296" mass="150391">MEKETACHRLQISESNTRIQKNSEQVQEDQKEEEEQEEEEEEEISLNLVGIIAMAESILFNVAASLVTKLGSPAITEFQLFWSFHDDLDKLKQTILAMEAVLHDAEKQQSNSHAVKNWISRVKEAFYDVDDLIDEYTYETLRLQVMADGKRWTKEVRKVFSLPRQIEFRFQMSHKIKDIREKLKAIDDDKNQFHLSECMINTRDDELRKRRETSSFICDDDVVGRDGDKKAIIDYLLNTYPNVKENVAVIAIVGMGGLGKTALAQSVYNNEGIRKHFELTLWVCISDDFDVKVIVEKILESATKHKSEILQMDLLQSELRKNIDGKKYLLIMDDVWNEDYEKWVTLKRLLMGGASGSRILITTRHRRVAETFDTTSYYALGELDDKNAWLLFKKMAFGGEEPKKELVDIGKEIVVKLKGLPLAIRTIGRLLYAKKPEHHLWSTFKENELSRVLEQREETQFMLSILELSYNHLPSNLKQCFLYCALFPKDYDIQKDEVIRQWMAHGFVQSTGTIKPNDIGEDYFMELLSRSFFQDVTRNEMGIIIYCKMHDLIHDLACSIVEDEYVSMDVKDKLVTERTRHILILKEFGIKLESLKLLFKAKNLKTLIIDAVNEDCQKVVNLISTQFLCLRTLKVEFCYTNTSKVLPSSIGKLKHLRYLRICQRKLEFLPNSITKLYNLEILILDWCECLQELPRDAKNWMKLRYLSLDRNVNIKFLPDSIAALHNLETLILDGCQCLQELPRDAKNWKKLRYLSLVGNKNIKFLPDSIGALHNLETLILDGCQCLQELPREAKNWMKLRYLSLVRNENIKFLPDFIAALHNLETLILQDCSELRELPKDIKKCVNLKHLNLSGCTNLTHMPKGLGELTSLQTMNLFVLKKDIGCDLSELNRLDKLEGSLTIEGLEVCTFDVLEKSLPLKLGVQELELVWNYSEDQDMNIVLDNECKGGFKWLQPHSNLRTIDICGYPEVRLCDWLSSNTFVHLVSIRLSYCFKLQALPQFDQFPFLKYLTLQSLPNIEYIDNNEYPSSSMFFPSLEELSIVEMLNLKGWWKGETSLESSPNNASFPIAMSRLCKLEIDACPHLASFPWHALLKSLSLHAISSQLLNVVFERTANHCVEECFSTFVSFDKIDDLEFLPEGFFYHFTNLEDLEIKDCKNLQMSSALVQHPINSLVQHPINDVLWKEFRSLRLLYLEAIPKLEYLPNGMQHVTTLERISIISCPNLITLPEWIGDFTSLLDLMIMECPKLTSLPERIHHLPSLQDLHIRDCPKLKERYEREKGEDWPKISHIPYVSIR</sequence>
<dbReference type="Gene3D" id="3.40.50.300">
    <property type="entry name" value="P-loop containing nucleotide triphosphate hydrolases"/>
    <property type="match status" value="1"/>
</dbReference>
<dbReference type="SUPFAM" id="SSF52058">
    <property type="entry name" value="L domain-like"/>
    <property type="match status" value="1"/>
</dbReference>
<keyword evidence="1" id="KW-0677">Repeat</keyword>
<dbReference type="InterPro" id="IPR002182">
    <property type="entry name" value="NB-ARC"/>
</dbReference>
<protein>
    <submittedName>
        <fullName evidence="11">Disease resistance protein RGA4</fullName>
    </submittedName>
</protein>
<dbReference type="GO" id="GO:0006952">
    <property type="term" value="P:defense response"/>
    <property type="evidence" value="ECO:0007669"/>
    <property type="project" value="UniProtKB-KW"/>
</dbReference>
<dbReference type="Gene3D" id="1.20.5.4130">
    <property type="match status" value="1"/>
</dbReference>
<accession>A0A6J1FNX2</accession>
<reference evidence="11" key="1">
    <citation type="submission" date="2025-08" db="UniProtKB">
        <authorList>
            <consortium name="RefSeq"/>
        </authorList>
    </citation>
    <scope>IDENTIFICATION</scope>
    <source>
        <tissue evidence="11">Young leaves</tissue>
    </source>
</reference>
<evidence type="ECO:0000256" key="1">
    <source>
        <dbReference type="ARBA" id="ARBA00022737"/>
    </source>
</evidence>
<feature type="compositionally biased region" description="Polar residues" evidence="5">
    <location>
        <begin position="12"/>
        <end position="23"/>
    </location>
</feature>
<dbReference type="GO" id="GO:0051707">
    <property type="term" value="P:response to other organism"/>
    <property type="evidence" value="ECO:0007669"/>
    <property type="project" value="UniProtKB-ARBA"/>
</dbReference>
<dbReference type="InterPro" id="IPR041118">
    <property type="entry name" value="Rx_N"/>
</dbReference>
<evidence type="ECO:0000313" key="11">
    <source>
        <dbReference type="RefSeq" id="XP_022940308.1"/>
    </source>
</evidence>
<dbReference type="KEGG" id="cmos:111445964"/>
<proteinExistence type="predicted"/>
<dbReference type="GeneID" id="111445964"/>
<dbReference type="Gene3D" id="3.80.10.10">
    <property type="entry name" value="Ribonuclease Inhibitor"/>
    <property type="match status" value="3"/>
</dbReference>
<dbReference type="InterPro" id="IPR027417">
    <property type="entry name" value="P-loop_NTPase"/>
</dbReference>
<dbReference type="Pfam" id="PF18052">
    <property type="entry name" value="Rx_N"/>
    <property type="match status" value="1"/>
</dbReference>
<dbReference type="InterPro" id="IPR055414">
    <property type="entry name" value="LRR_R13L4/SHOC2-like"/>
</dbReference>
<dbReference type="Pfam" id="PF23598">
    <property type="entry name" value="LRR_14"/>
    <property type="match status" value="1"/>
</dbReference>
<evidence type="ECO:0000259" key="9">
    <source>
        <dbReference type="Pfam" id="PF23598"/>
    </source>
</evidence>
<dbReference type="CDD" id="cd14798">
    <property type="entry name" value="RX-CC_like"/>
    <property type="match status" value="1"/>
</dbReference>
<evidence type="ECO:0000259" key="6">
    <source>
        <dbReference type="Pfam" id="PF00931"/>
    </source>
</evidence>
<dbReference type="FunFam" id="3.40.50.300:FF:001091">
    <property type="entry name" value="Probable disease resistance protein At1g61300"/>
    <property type="match status" value="1"/>
</dbReference>
<keyword evidence="2" id="KW-0547">Nucleotide-binding</keyword>
<feature type="domain" description="Disease resistance protein winged helix" evidence="8">
    <location>
        <begin position="486"/>
        <end position="557"/>
    </location>
</feature>
<feature type="domain" description="NB-ARC" evidence="6">
    <location>
        <begin position="244"/>
        <end position="398"/>
    </location>
</feature>
<dbReference type="PRINTS" id="PR00364">
    <property type="entry name" value="DISEASERSIST"/>
</dbReference>
<gene>
    <name evidence="11" type="primary">LOC111445964</name>
</gene>
<evidence type="ECO:0000259" key="8">
    <source>
        <dbReference type="Pfam" id="PF23559"/>
    </source>
</evidence>
<dbReference type="InterPro" id="IPR036388">
    <property type="entry name" value="WH-like_DNA-bd_sf"/>
</dbReference>
<dbReference type="Proteomes" id="UP000504609">
    <property type="component" value="Unplaced"/>
</dbReference>
<dbReference type="InterPro" id="IPR038005">
    <property type="entry name" value="RX-like_CC"/>
</dbReference>
<feature type="domain" description="Disease resistance R13L4/SHOC-2-like LRR" evidence="9">
    <location>
        <begin position="794"/>
        <end position="1045"/>
    </location>
</feature>
<dbReference type="SUPFAM" id="SSF52047">
    <property type="entry name" value="RNI-like"/>
    <property type="match status" value="1"/>
</dbReference>
<dbReference type="InterPro" id="IPR058922">
    <property type="entry name" value="WHD_DRP"/>
</dbReference>
<dbReference type="PANTHER" id="PTHR36766">
    <property type="entry name" value="PLANT BROAD-SPECTRUM MILDEW RESISTANCE PROTEIN RPW8"/>
    <property type="match status" value="1"/>
</dbReference>
<evidence type="ECO:0000313" key="10">
    <source>
        <dbReference type="Proteomes" id="UP000504609"/>
    </source>
</evidence>
<dbReference type="SUPFAM" id="SSF52540">
    <property type="entry name" value="P-loop containing nucleoside triphosphate hydrolases"/>
    <property type="match status" value="1"/>
</dbReference>
<evidence type="ECO:0000256" key="5">
    <source>
        <dbReference type="SAM" id="MobiDB-lite"/>
    </source>
</evidence>
<dbReference type="Pfam" id="PF00931">
    <property type="entry name" value="NB-ARC"/>
    <property type="match status" value="1"/>
</dbReference>
<dbReference type="Pfam" id="PF23559">
    <property type="entry name" value="WHD_DRP"/>
    <property type="match status" value="1"/>
</dbReference>
<dbReference type="PANTHER" id="PTHR36766:SF38">
    <property type="entry name" value="DISEASE RESISTANCE PROTEIN RGA3"/>
    <property type="match status" value="1"/>
</dbReference>
<dbReference type="InterPro" id="IPR042197">
    <property type="entry name" value="Apaf_helical"/>
</dbReference>
<dbReference type="Gene3D" id="1.10.8.430">
    <property type="entry name" value="Helical domain of apoptotic protease-activating factors"/>
    <property type="match status" value="1"/>
</dbReference>
<dbReference type="Gene3D" id="1.10.10.10">
    <property type="entry name" value="Winged helix-like DNA-binding domain superfamily/Winged helix DNA-binding domain"/>
    <property type="match status" value="1"/>
</dbReference>
<dbReference type="FunFam" id="1.10.10.10:FF:000322">
    <property type="entry name" value="Probable disease resistance protein At1g63360"/>
    <property type="match status" value="1"/>
</dbReference>
<dbReference type="GO" id="GO:0005524">
    <property type="term" value="F:ATP binding"/>
    <property type="evidence" value="ECO:0007669"/>
    <property type="project" value="UniProtKB-KW"/>
</dbReference>
<evidence type="ECO:0000259" key="7">
    <source>
        <dbReference type="Pfam" id="PF18052"/>
    </source>
</evidence>
<feature type="region of interest" description="Disordered" evidence="5">
    <location>
        <begin position="1"/>
        <end position="41"/>
    </location>
</feature>